<evidence type="ECO:0000256" key="2">
    <source>
        <dbReference type="ARBA" id="ARBA00023134"/>
    </source>
</evidence>
<evidence type="ECO:0000256" key="1">
    <source>
        <dbReference type="ARBA" id="ARBA00022741"/>
    </source>
</evidence>
<evidence type="ECO:0000313" key="5">
    <source>
        <dbReference type="EMBL" id="CAF1527448.1"/>
    </source>
</evidence>
<dbReference type="InterPro" id="IPR006689">
    <property type="entry name" value="Small_GTPase_ARF/SAR"/>
</dbReference>
<dbReference type="GO" id="GO:0046872">
    <property type="term" value="F:metal ion binding"/>
    <property type="evidence" value="ECO:0007669"/>
    <property type="project" value="UniProtKB-KW"/>
</dbReference>
<feature type="binding site" evidence="3">
    <location>
        <position position="69"/>
    </location>
    <ligand>
        <name>GTP</name>
        <dbReference type="ChEBI" id="CHEBI:37565"/>
    </ligand>
</feature>
<reference evidence="5" key="1">
    <citation type="submission" date="2021-02" db="EMBL/GenBank/DDBJ databases">
        <authorList>
            <person name="Nowell W R."/>
        </authorList>
    </citation>
    <scope>NUCLEOTIDE SEQUENCE</scope>
</reference>
<name>A0A815V3J0_ADIRI</name>
<keyword evidence="4" id="KW-0479">Metal-binding</keyword>
<dbReference type="Proteomes" id="UP000663828">
    <property type="component" value="Unassembled WGS sequence"/>
</dbReference>
<keyword evidence="1 3" id="KW-0547">Nucleotide-binding</keyword>
<dbReference type="PANTHER" id="PTHR46688">
    <property type="entry name" value="ADP-RIBOSYLATION FACTOR-LIKE PROTEIN 16"/>
    <property type="match status" value="1"/>
</dbReference>
<dbReference type="Pfam" id="PF00025">
    <property type="entry name" value="Arf"/>
    <property type="match status" value="1"/>
</dbReference>
<feature type="binding site" evidence="4">
    <location>
        <position position="46"/>
    </location>
    <ligand>
        <name>Mg(2+)</name>
        <dbReference type="ChEBI" id="CHEBI:18420"/>
    </ligand>
</feature>
<feature type="binding site" evidence="4">
    <location>
        <position position="20"/>
    </location>
    <ligand>
        <name>Mg(2+)</name>
        <dbReference type="ChEBI" id="CHEBI:18420"/>
    </ligand>
</feature>
<protein>
    <submittedName>
        <fullName evidence="5">Uncharacterized protein</fullName>
    </submittedName>
</protein>
<gene>
    <name evidence="5" type="ORF">XAT740_LOCUS41214</name>
</gene>
<proteinExistence type="predicted"/>
<dbReference type="EMBL" id="CAJNOR010004789">
    <property type="protein sequence ID" value="CAF1527448.1"/>
    <property type="molecule type" value="Genomic_DNA"/>
</dbReference>
<sequence>MSEVLTKKILVLGSRWSGKSFLIKRFEDLCSTSKISTDEFVCTTATLGKTVTPIKYKRNHTFELHELGGTMSCLWKSIYASTDFDKIIYVIDSTQPWSIAFSLEQLKEITEQIPIKHKNVLLIFNKTNEINSLTKAALMELLDIDTVWNGDIDIIETNARLGTNLTTVLDWLTR</sequence>
<keyword evidence="2 3" id="KW-0342">GTP-binding</keyword>
<dbReference type="Gene3D" id="3.40.50.300">
    <property type="entry name" value="P-loop containing nucleotide triphosphate hydrolases"/>
    <property type="match status" value="1"/>
</dbReference>
<dbReference type="SUPFAM" id="SSF52540">
    <property type="entry name" value="P-loop containing nucleoside triphosphate hydrolases"/>
    <property type="match status" value="1"/>
</dbReference>
<organism evidence="5 6">
    <name type="scientific">Adineta ricciae</name>
    <name type="common">Rotifer</name>
    <dbReference type="NCBI Taxonomy" id="249248"/>
    <lineage>
        <taxon>Eukaryota</taxon>
        <taxon>Metazoa</taxon>
        <taxon>Spiralia</taxon>
        <taxon>Gnathifera</taxon>
        <taxon>Rotifera</taxon>
        <taxon>Eurotatoria</taxon>
        <taxon>Bdelloidea</taxon>
        <taxon>Adinetida</taxon>
        <taxon>Adinetidae</taxon>
        <taxon>Adineta</taxon>
    </lineage>
</organism>
<dbReference type="InterPro" id="IPR027417">
    <property type="entry name" value="P-loop_NTPase"/>
</dbReference>
<feature type="binding site" evidence="3">
    <location>
        <begin position="13"/>
        <end position="20"/>
    </location>
    <ligand>
        <name>GTP</name>
        <dbReference type="ChEBI" id="CHEBI:37565"/>
    </ligand>
</feature>
<dbReference type="AlphaFoldDB" id="A0A815V3J0"/>
<evidence type="ECO:0000313" key="6">
    <source>
        <dbReference type="Proteomes" id="UP000663828"/>
    </source>
</evidence>
<evidence type="ECO:0000256" key="4">
    <source>
        <dbReference type="PIRSR" id="PIRSR606689-2"/>
    </source>
</evidence>
<keyword evidence="6" id="KW-1185">Reference proteome</keyword>
<dbReference type="PANTHER" id="PTHR46688:SF1">
    <property type="entry name" value="ADP-RIBOSYLATION FACTOR-LIKE PROTEIN 16"/>
    <property type="match status" value="1"/>
</dbReference>
<keyword evidence="4" id="KW-0460">Magnesium</keyword>
<dbReference type="GO" id="GO:0003924">
    <property type="term" value="F:GTPase activity"/>
    <property type="evidence" value="ECO:0007669"/>
    <property type="project" value="InterPro"/>
</dbReference>
<accession>A0A815V3J0</accession>
<evidence type="ECO:0000256" key="3">
    <source>
        <dbReference type="PIRSR" id="PIRSR606689-1"/>
    </source>
</evidence>
<dbReference type="GO" id="GO:0005525">
    <property type="term" value="F:GTP binding"/>
    <property type="evidence" value="ECO:0007669"/>
    <property type="project" value="UniProtKB-KW"/>
</dbReference>
<comment type="caution">
    <text evidence="5">The sequence shown here is derived from an EMBL/GenBank/DDBJ whole genome shotgun (WGS) entry which is preliminary data.</text>
</comment>